<dbReference type="Proteomes" id="UP000242181">
    <property type="component" value="Unassembled WGS sequence"/>
</dbReference>
<keyword evidence="9" id="KW-0175">Coiled coil</keyword>
<keyword evidence="5 10" id="KW-0812">Transmembrane</keyword>
<feature type="domain" description="EAL" evidence="13">
    <location>
        <begin position="718"/>
        <end position="972"/>
    </location>
</feature>
<comment type="subcellular location">
    <subcellularLocation>
        <location evidence="2">Membrane</location>
    </subcellularLocation>
</comment>
<dbReference type="GO" id="GO:0007165">
    <property type="term" value="P:signal transduction"/>
    <property type="evidence" value="ECO:0007669"/>
    <property type="project" value="UniProtKB-ARBA"/>
</dbReference>
<dbReference type="PROSITE" id="PS50887">
    <property type="entry name" value="GGDEF"/>
    <property type="match status" value="1"/>
</dbReference>
<dbReference type="InterPro" id="IPR000700">
    <property type="entry name" value="PAS-assoc_C"/>
</dbReference>
<proteinExistence type="predicted"/>
<dbReference type="GO" id="GO:0071111">
    <property type="term" value="F:cyclic-guanylate-specific phosphodiesterase activity"/>
    <property type="evidence" value="ECO:0007669"/>
    <property type="project" value="UniProtKB-EC"/>
</dbReference>
<feature type="transmembrane region" description="Helical" evidence="10">
    <location>
        <begin position="265"/>
        <end position="283"/>
    </location>
</feature>
<evidence type="ECO:0000256" key="7">
    <source>
        <dbReference type="ARBA" id="ARBA00023136"/>
    </source>
</evidence>
<evidence type="ECO:0000256" key="2">
    <source>
        <dbReference type="ARBA" id="ARBA00004370"/>
    </source>
</evidence>
<dbReference type="InterPro" id="IPR001633">
    <property type="entry name" value="EAL_dom"/>
</dbReference>
<evidence type="ECO:0000256" key="10">
    <source>
        <dbReference type="SAM" id="Phobius"/>
    </source>
</evidence>
<dbReference type="SMART" id="SM00052">
    <property type="entry name" value="EAL"/>
    <property type="match status" value="1"/>
</dbReference>
<dbReference type="PROSITE" id="PS50883">
    <property type="entry name" value="EAL"/>
    <property type="match status" value="1"/>
</dbReference>
<dbReference type="Pfam" id="PF08447">
    <property type="entry name" value="PAS_3"/>
    <property type="match status" value="1"/>
</dbReference>
<keyword evidence="7 10" id="KW-0472">Membrane</keyword>
<dbReference type="InterPro" id="IPR006189">
    <property type="entry name" value="CHASE_dom"/>
</dbReference>
<keyword evidence="4" id="KW-0973">c-di-GMP</keyword>
<dbReference type="Pfam" id="PF00563">
    <property type="entry name" value="EAL"/>
    <property type="match status" value="1"/>
</dbReference>
<dbReference type="InterPro" id="IPR029787">
    <property type="entry name" value="Nucleotide_cyclase"/>
</dbReference>
<dbReference type="Gene3D" id="3.30.450.350">
    <property type="entry name" value="CHASE domain"/>
    <property type="match status" value="1"/>
</dbReference>
<evidence type="ECO:0000256" key="5">
    <source>
        <dbReference type="ARBA" id="ARBA00022692"/>
    </source>
</evidence>
<dbReference type="OrthoDB" id="6168558at2"/>
<dbReference type="GO" id="GO:0071732">
    <property type="term" value="P:cellular response to nitric oxide"/>
    <property type="evidence" value="ECO:0007669"/>
    <property type="project" value="UniProtKB-ARBA"/>
</dbReference>
<dbReference type="SUPFAM" id="SSF141868">
    <property type="entry name" value="EAL domain-like"/>
    <property type="match status" value="1"/>
</dbReference>
<evidence type="ECO:0000256" key="4">
    <source>
        <dbReference type="ARBA" id="ARBA00022636"/>
    </source>
</evidence>
<evidence type="ECO:0000259" key="12">
    <source>
        <dbReference type="PROSITE" id="PS50839"/>
    </source>
</evidence>
<dbReference type="Gene3D" id="3.30.450.20">
    <property type="entry name" value="PAS domain"/>
    <property type="match status" value="2"/>
</dbReference>
<name>A0A2P7QGT3_9GAMM</name>
<comment type="caution">
    <text evidence="15">The sequence shown here is derived from an EMBL/GenBank/DDBJ whole genome shotgun (WGS) entry which is preliminary data.</text>
</comment>
<dbReference type="Gene3D" id="3.20.20.450">
    <property type="entry name" value="EAL domain"/>
    <property type="match status" value="1"/>
</dbReference>
<feature type="domain" description="GGDEF" evidence="14">
    <location>
        <begin position="577"/>
        <end position="709"/>
    </location>
</feature>
<protein>
    <recommendedName>
        <fullName evidence="3">cyclic-guanylate-specific phosphodiesterase</fullName>
        <ecNumber evidence="3">3.1.4.52</ecNumber>
    </recommendedName>
</protein>
<dbReference type="EMBL" id="PXYH01000030">
    <property type="protein sequence ID" value="PSJ37182.1"/>
    <property type="molecule type" value="Genomic_DNA"/>
</dbReference>
<feature type="domain" description="CHASE" evidence="12">
    <location>
        <begin position="109"/>
        <end position="195"/>
    </location>
</feature>
<feature type="coiled-coil region" evidence="9">
    <location>
        <begin position="275"/>
        <end position="309"/>
    </location>
</feature>
<comment type="cofactor">
    <cofactor evidence="1">
        <name>Mg(2+)</name>
        <dbReference type="ChEBI" id="CHEBI:18420"/>
    </cofactor>
</comment>
<dbReference type="SMART" id="SM00091">
    <property type="entry name" value="PAS"/>
    <property type="match status" value="1"/>
</dbReference>
<dbReference type="PANTHER" id="PTHR44757">
    <property type="entry name" value="DIGUANYLATE CYCLASE DGCP"/>
    <property type="match status" value="1"/>
</dbReference>
<dbReference type="SMART" id="SM01079">
    <property type="entry name" value="CHASE"/>
    <property type="match status" value="1"/>
</dbReference>
<comment type="catalytic activity">
    <reaction evidence="8">
        <text>3',3'-c-di-GMP + H2O = 5'-phosphoguanylyl(3'-&gt;5')guanosine + H(+)</text>
        <dbReference type="Rhea" id="RHEA:24902"/>
        <dbReference type="ChEBI" id="CHEBI:15377"/>
        <dbReference type="ChEBI" id="CHEBI:15378"/>
        <dbReference type="ChEBI" id="CHEBI:58754"/>
        <dbReference type="ChEBI" id="CHEBI:58805"/>
        <dbReference type="EC" id="3.1.4.52"/>
    </reaction>
    <physiologicalReaction direction="left-to-right" evidence="8">
        <dbReference type="Rhea" id="RHEA:24903"/>
    </physiologicalReaction>
</comment>
<reference evidence="15 16" key="1">
    <citation type="submission" date="2018-03" db="EMBL/GenBank/DDBJ databases">
        <title>The draft genome of Zobellella taiwanensis JCM 13381.</title>
        <authorList>
            <person name="Liu L."/>
            <person name="Li L."/>
            <person name="Wang T."/>
            <person name="Zhang X."/>
            <person name="Liang L."/>
        </authorList>
    </citation>
    <scope>NUCLEOTIDE SEQUENCE [LARGE SCALE GENOMIC DNA]</scope>
    <source>
        <strain evidence="15 16">JCM 13381</strain>
    </source>
</reference>
<dbReference type="InterPro" id="IPR000014">
    <property type="entry name" value="PAS"/>
</dbReference>
<evidence type="ECO:0000313" key="15">
    <source>
        <dbReference type="EMBL" id="PSJ37182.1"/>
    </source>
</evidence>
<dbReference type="NCBIfam" id="TIGR00229">
    <property type="entry name" value="sensory_box"/>
    <property type="match status" value="2"/>
</dbReference>
<dbReference type="SUPFAM" id="SSF55785">
    <property type="entry name" value="PYP-like sensor domain (PAS domain)"/>
    <property type="match status" value="2"/>
</dbReference>
<dbReference type="InterPro" id="IPR052155">
    <property type="entry name" value="Biofilm_reg_signaling"/>
</dbReference>
<dbReference type="FunFam" id="3.20.20.450:FF:000001">
    <property type="entry name" value="Cyclic di-GMP phosphodiesterase yahA"/>
    <property type="match status" value="1"/>
</dbReference>
<keyword evidence="6 10" id="KW-1133">Transmembrane helix</keyword>
<dbReference type="EC" id="3.1.4.52" evidence="3"/>
<dbReference type="RefSeq" id="WP_106454684.1">
    <property type="nucleotide sequence ID" value="NZ_PXYH01000030.1"/>
</dbReference>
<dbReference type="Gene3D" id="3.30.70.270">
    <property type="match status" value="1"/>
</dbReference>
<dbReference type="FunFam" id="3.30.70.270:FF:000001">
    <property type="entry name" value="Diguanylate cyclase domain protein"/>
    <property type="match status" value="1"/>
</dbReference>
<dbReference type="Pfam" id="PF03924">
    <property type="entry name" value="CHASE"/>
    <property type="match status" value="1"/>
</dbReference>
<dbReference type="CDD" id="cd00130">
    <property type="entry name" value="PAS"/>
    <property type="match status" value="1"/>
</dbReference>
<dbReference type="InterPro" id="IPR000160">
    <property type="entry name" value="GGDEF_dom"/>
</dbReference>
<dbReference type="PROSITE" id="PS50839">
    <property type="entry name" value="CHASE"/>
    <property type="match status" value="1"/>
</dbReference>
<dbReference type="SUPFAM" id="SSF55073">
    <property type="entry name" value="Nucleotide cyclase"/>
    <property type="match status" value="1"/>
</dbReference>
<feature type="domain" description="PAC" evidence="11">
    <location>
        <begin position="492"/>
        <end position="545"/>
    </location>
</feature>
<dbReference type="InterPro" id="IPR043128">
    <property type="entry name" value="Rev_trsase/Diguanyl_cyclase"/>
</dbReference>
<evidence type="ECO:0000256" key="1">
    <source>
        <dbReference type="ARBA" id="ARBA00001946"/>
    </source>
</evidence>
<dbReference type="InterPro" id="IPR035919">
    <property type="entry name" value="EAL_sf"/>
</dbReference>
<dbReference type="Pfam" id="PF00990">
    <property type="entry name" value="GGDEF"/>
    <property type="match status" value="1"/>
</dbReference>
<evidence type="ECO:0000259" key="14">
    <source>
        <dbReference type="PROSITE" id="PS50887"/>
    </source>
</evidence>
<dbReference type="CDD" id="cd01948">
    <property type="entry name" value="EAL"/>
    <property type="match status" value="1"/>
</dbReference>
<organism evidence="15 16">
    <name type="scientific">Zobellella taiwanensis</name>
    <dbReference type="NCBI Taxonomy" id="347535"/>
    <lineage>
        <taxon>Bacteria</taxon>
        <taxon>Pseudomonadati</taxon>
        <taxon>Pseudomonadota</taxon>
        <taxon>Gammaproteobacteria</taxon>
        <taxon>Aeromonadales</taxon>
        <taxon>Aeromonadaceae</taxon>
        <taxon>Zobellella</taxon>
    </lineage>
</organism>
<evidence type="ECO:0000313" key="16">
    <source>
        <dbReference type="Proteomes" id="UP000242181"/>
    </source>
</evidence>
<dbReference type="PROSITE" id="PS50113">
    <property type="entry name" value="PAC"/>
    <property type="match status" value="2"/>
</dbReference>
<dbReference type="InterPro" id="IPR001610">
    <property type="entry name" value="PAC"/>
</dbReference>
<evidence type="ECO:0000256" key="3">
    <source>
        <dbReference type="ARBA" id="ARBA00012282"/>
    </source>
</evidence>
<evidence type="ECO:0000256" key="9">
    <source>
        <dbReference type="SAM" id="Coils"/>
    </source>
</evidence>
<feature type="coiled-coil region" evidence="9">
    <location>
        <begin position="393"/>
        <end position="420"/>
    </location>
</feature>
<dbReference type="AlphaFoldDB" id="A0A2P7QGT3"/>
<keyword evidence="16" id="KW-1185">Reference proteome</keyword>
<sequence length="972" mass="108715">MTDSRPVSPTLATTAVVLVFLVSLLAGLGVVRYQSDQQVRQRQLAAIDMARFHINSLQVQLERNLSSAYALAALIRQGQGEIRDFEQVAGQLLPFYPSVRALALSPGGIVTQTYPLAGNEGSIGLNQFTHPAQRAEALLARDARRLTLTGPVELAQGGTGLIGRLPVFLGEDEGRFWGFVSVVIILSELLEQAELGSPELRGYRVQLWRTLPEDTGGGRQLIAGVDGERLEDAITEPLTLPNGTWYLSLSPPAGWRDTGALAGQLLLAVLFSGLLTFLAALLVRTRRQARELERQVRARTAEISDARNRLAATLAALPDRLFELDEAGHCLPGGQQGEPEPQAAGAIRRALAEAGRQGHSRGHQYVVHQDGREYWFEISLSRRQGSEPGFVLLSRDISERKRAEQEVQSLAQRYHSLIAASNTGAWEYDSRTGELLCSDEYFSMLGRDRADYRRRRGNNLAGIWSELLHPQDREQAERNFTDYLARDEDTLYENQFRMRHADGSWVWILSRGRTLRDAEGRASSLTVGTHIDISQQIRDREQIHFLAHYDPLTNLPNRSLLMDRTRQAIQLARREQGQLALLFLDLDRFKSINDSLGHKVGDKLLIQVAERLRRLCRQQDTLSRFGGDEFILVLPQTTPPGVAHFAQRLLAEMAEPYHIKGHDIRVSVSLGIALYPEDGRQFSELYQHADIAMYQAKAAGRNSYRFFTAEMQERYSRMLALENGLREAVARDQLSLVYQPQYSLAEQRLIGFEALLRWQHPELGPVSPAEFIPIAEQSGVIVPLGEWVLARALEQQAEWHRQGLPPVPVGVNVSAVQFRHPGWCERLADLLGKAGMAAGGLELELTESVIMDNPQQAIAVMDSLVRLGVRLALDDFGTGYSSLSYLKRFRLSRLKIDQSFVRDLLRDEEDRTIVRTIISLARNLGLDTVAEGVETREQLELLQRLGCDQAQGYYLGRPLPAEQATALLRQAG</sequence>
<dbReference type="InterPro" id="IPR035965">
    <property type="entry name" value="PAS-like_dom_sf"/>
</dbReference>
<evidence type="ECO:0000259" key="11">
    <source>
        <dbReference type="PROSITE" id="PS50113"/>
    </source>
</evidence>
<dbReference type="SMART" id="SM00086">
    <property type="entry name" value="PAC"/>
    <property type="match status" value="2"/>
</dbReference>
<accession>A0A2P7QGT3</accession>
<dbReference type="PANTHER" id="PTHR44757:SF2">
    <property type="entry name" value="BIOFILM ARCHITECTURE MAINTENANCE PROTEIN MBAA"/>
    <property type="match status" value="1"/>
</dbReference>
<dbReference type="NCBIfam" id="TIGR00254">
    <property type="entry name" value="GGDEF"/>
    <property type="match status" value="1"/>
</dbReference>
<evidence type="ECO:0000256" key="6">
    <source>
        <dbReference type="ARBA" id="ARBA00022989"/>
    </source>
</evidence>
<dbReference type="CDD" id="cd01949">
    <property type="entry name" value="GGDEF"/>
    <property type="match status" value="1"/>
</dbReference>
<evidence type="ECO:0000256" key="8">
    <source>
        <dbReference type="ARBA" id="ARBA00051114"/>
    </source>
</evidence>
<dbReference type="SMART" id="SM00267">
    <property type="entry name" value="GGDEF"/>
    <property type="match status" value="1"/>
</dbReference>
<dbReference type="InterPro" id="IPR013655">
    <property type="entry name" value="PAS_fold_3"/>
</dbReference>
<evidence type="ECO:0000259" key="13">
    <source>
        <dbReference type="PROSITE" id="PS50883"/>
    </source>
</evidence>
<dbReference type="GO" id="GO:0016020">
    <property type="term" value="C:membrane"/>
    <property type="evidence" value="ECO:0007669"/>
    <property type="project" value="UniProtKB-SubCell"/>
</dbReference>
<feature type="domain" description="PAC" evidence="11">
    <location>
        <begin position="360"/>
        <end position="409"/>
    </location>
</feature>
<dbReference type="InterPro" id="IPR042240">
    <property type="entry name" value="CHASE_sf"/>
</dbReference>
<gene>
    <name evidence="15" type="ORF">C7I36_15985</name>
</gene>
<feature type="transmembrane region" description="Helical" evidence="10">
    <location>
        <begin position="12"/>
        <end position="33"/>
    </location>
</feature>